<dbReference type="SUPFAM" id="SSF64263">
    <property type="entry name" value="Prokaryotic ribosomal protein L17"/>
    <property type="match status" value="1"/>
</dbReference>
<comment type="caution">
    <text evidence="2">The sequence shown here is derived from an EMBL/GenBank/DDBJ whole genome shotgun (WGS) entry which is preliminary data.</text>
</comment>
<dbReference type="GO" id="GO:0006412">
    <property type="term" value="P:translation"/>
    <property type="evidence" value="ECO:0007669"/>
    <property type="project" value="InterPro"/>
</dbReference>
<accession>A0A2M8KSC0</accession>
<dbReference type="InterPro" id="IPR000456">
    <property type="entry name" value="Ribosomal_bL17"/>
</dbReference>
<protein>
    <recommendedName>
        <fullName evidence="1">50S ribosomal protein L17</fullName>
    </recommendedName>
</protein>
<sequence>MKKRILRTEKTTRAKATVRELLKSLFRYGKTVTTLARAKVLKRNADTLVTKGVHESRVVAIRALMKNLGDRTAAREVLHYIGYAIKKRTSGFASIEKIGFRRGDATPVANVTLMDFEKPAKKLKTPKKKEVIEKAKTAKK</sequence>
<gene>
    <name evidence="2" type="ORF">COU88_02900</name>
</gene>
<dbReference type="Gene3D" id="3.90.1030.10">
    <property type="entry name" value="Ribosomal protein L17"/>
    <property type="match status" value="1"/>
</dbReference>
<dbReference type="GO" id="GO:0003735">
    <property type="term" value="F:structural constituent of ribosome"/>
    <property type="evidence" value="ECO:0007669"/>
    <property type="project" value="InterPro"/>
</dbReference>
<evidence type="ECO:0000313" key="3">
    <source>
        <dbReference type="Proteomes" id="UP000229554"/>
    </source>
</evidence>
<dbReference type="GO" id="GO:0005840">
    <property type="term" value="C:ribosome"/>
    <property type="evidence" value="ECO:0007669"/>
    <property type="project" value="InterPro"/>
</dbReference>
<dbReference type="InterPro" id="IPR036373">
    <property type="entry name" value="Ribosomal_bL17_sf"/>
</dbReference>
<proteinExistence type="predicted"/>
<dbReference type="EMBL" id="PFED01000120">
    <property type="protein sequence ID" value="PJE62824.1"/>
    <property type="molecule type" value="Genomic_DNA"/>
</dbReference>
<evidence type="ECO:0000313" key="2">
    <source>
        <dbReference type="EMBL" id="PJE62824.1"/>
    </source>
</evidence>
<dbReference type="Proteomes" id="UP000229554">
    <property type="component" value="Unassembled WGS sequence"/>
</dbReference>
<dbReference type="AlphaFoldDB" id="A0A2M8KSC0"/>
<organism evidence="2 3">
    <name type="scientific">Candidatus Roizmanbacteria bacterium CG10_big_fil_rev_8_21_14_0_10_39_6</name>
    <dbReference type="NCBI Taxonomy" id="1974853"/>
    <lineage>
        <taxon>Bacteria</taxon>
        <taxon>Candidatus Roizmaniibacteriota</taxon>
    </lineage>
</organism>
<dbReference type="Pfam" id="PF01196">
    <property type="entry name" value="Ribosomal_L17"/>
    <property type="match status" value="1"/>
</dbReference>
<reference evidence="3" key="1">
    <citation type="submission" date="2017-09" db="EMBL/GenBank/DDBJ databases">
        <title>Depth-based differentiation of microbial function through sediment-hosted aquifers and enrichment of novel symbionts in the deep terrestrial subsurface.</title>
        <authorList>
            <person name="Probst A.J."/>
            <person name="Ladd B."/>
            <person name="Jarett J.K."/>
            <person name="Geller-Mcgrath D.E."/>
            <person name="Sieber C.M.K."/>
            <person name="Emerson J.B."/>
            <person name="Anantharaman K."/>
            <person name="Thomas B.C."/>
            <person name="Malmstrom R."/>
            <person name="Stieglmeier M."/>
            <person name="Klingl A."/>
            <person name="Woyke T."/>
            <person name="Ryan C.M."/>
            <person name="Banfield J.F."/>
        </authorList>
    </citation>
    <scope>NUCLEOTIDE SEQUENCE [LARGE SCALE GENOMIC DNA]</scope>
</reference>
<name>A0A2M8KSC0_9BACT</name>
<evidence type="ECO:0000256" key="1">
    <source>
        <dbReference type="ARBA" id="ARBA00035494"/>
    </source>
</evidence>